<dbReference type="AlphaFoldDB" id="A0A6C2YKM6"/>
<name>A0A6C2YKM6_9BACT</name>
<sequence length="291" mass="33591">MPVEPKLARPGRDSRAWRWIECAPEWPALAGTDWVETIFEVDVQDRLHRKQGRSIARWTLESEAGRCVVYLKRHFVLPRMNGVLARIWPRAVWSPGMEEWQHLQTAAQLGVRVPRAMAAGQVVGPDYRVRGFIAVEELADQLALHEAIPLAARSLEPLAFDRWKRGLIGEMARLARLLHDANYFHQDLYLCHFYIPRSFCLPGGAPSDWTGEVAMIDFHRLTHRRVGAFWSRVKDLAQLLYSSDEFGVTERDRLRFARAYGLSRRGWSAWSWRLIGLKAARYRNHNRKAGG</sequence>
<dbReference type="KEGG" id="tim:GMBLW1_18300"/>
<gene>
    <name evidence="1" type="ORF">GMBLW1_18300</name>
</gene>
<dbReference type="InParanoid" id="A0A6C2YKM6"/>
<protein>
    <recommendedName>
        <fullName evidence="3">Lipopolysaccharide core heptose(I) kinase RfaP</fullName>
    </recommendedName>
</protein>
<dbReference type="Proteomes" id="UP000464378">
    <property type="component" value="Chromosome"/>
</dbReference>
<reference evidence="1" key="1">
    <citation type="submission" date="2019-04" db="EMBL/GenBank/DDBJ databases">
        <authorList>
            <consortium name="Science for Life Laboratories"/>
        </authorList>
    </citation>
    <scope>NUCLEOTIDE SEQUENCE</scope>
    <source>
        <strain evidence="1">MBLW1</strain>
    </source>
</reference>
<dbReference type="RefSeq" id="WP_162657334.1">
    <property type="nucleotide sequence ID" value="NZ_LR593887.1"/>
</dbReference>
<keyword evidence="2" id="KW-1185">Reference proteome</keyword>
<proteinExistence type="predicted"/>
<keyword evidence="1" id="KW-0418">Kinase</keyword>
<accession>A0A6C2YKM6</accession>
<evidence type="ECO:0008006" key="3">
    <source>
        <dbReference type="Google" id="ProtNLM"/>
    </source>
</evidence>
<dbReference type="FunCoup" id="A0A6C2YKM6">
    <property type="interactions" value="31"/>
</dbReference>
<keyword evidence="1" id="KW-0808">Transferase</keyword>
<dbReference type="Pfam" id="PF06293">
    <property type="entry name" value="Kdo"/>
    <property type="match status" value="1"/>
</dbReference>
<evidence type="ECO:0000313" key="2">
    <source>
        <dbReference type="Proteomes" id="UP000464378"/>
    </source>
</evidence>
<dbReference type="EMBL" id="LR593887">
    <property type="protein sequence ID" value="VTS00476.1"/>
    <property type="molecule type" value="Genomic_DNA"/>
</dbReference>
<organism evidence="1">
    <name type="scientific">Tuwongella immobilis</name>
    <dbReference type="NCBI Taxonomy" id="692036"/>
    <lineage>
        <taxon>Bacteria</taxon>
        <taxon>Pseudomonadati</taxon>
        <taxon>Planctomycetota</taxon>
        <taxon>Planctomycetia</taxon>
        <taxon>Gemmatales</taxon>
        <taxon>Gemmataceae</taxon>
        <taxon>Tuwongella</taxon>
    </lineage>
</organism>
<dbReference type="GO" id="GO:0016301">
    <property type="term" value="F:kinase activity"/>
    <property type="evidence" value="ECO:0007669"/>
    <property type="project" value="UniProtKB-KW"/>
</dbReference>
<dbReference type="EMBL" id="LR586016">
    <property type="protein sequence ID" value="VIP02130.1"/>
    <property type="molecule type" value="Genomic_DNA"/>
</dbReference>
<evidence type="ECO:0000313" key="1">
    <source>
        <dbReference type="EMBL" id="VIP02130.1"/>
    </source>
</evidence>